<accession>A0AAV4CEK6</accession>
<dbReference type="EMBL" id="BLXT01006233">
    <property type="protein sequence ID" value="GFO30368.1"/>
    <property type="molecule type" value="Genomic_DNA"/>
</dbReference>
<organism evidence="2 3">
    <name type="scientific">Plakobranchus ocellatus</name>
    <dbReference type="NCBI Taxonomy" id="259542"/>
    <lineage>
        <taxon>Eukaryota</taxon>
        <taxon>Metazoa</taxon>
        <taxon>Spiralia</taxon>
        <taxon>Lophotrochozoa</taxon>
        <taxon>Mollusca</taxon>
        <taxon>Gastropoda</taxon>
        <taxon>Heterobranchia</taxon>
        <taxon>Euthyneura</taxon>
        <taxon>Panpulmonata</taxon>
        <taxon>Sacoglossa</taxon>
        <taxon>Placobranchoidea</taxon>
        <taxon>Plakobranchidae</taxon>
        <taxon>Plakobranchus</taxon>
    </lineage>
</organism>
<evidence type="ECO:0000313" key="3">
    <source>
        <dbReference type="Proteomes" id="UP000735302"/>
    </source>
</evidence>
<feature type="compositionally biased region" description="Basic and acidic residues" evidence="1">
    <location>
        <begin position="69"/>
        <end position="81"/>
    </location>
</feature>
<sequence length="175" mass="20469">MFHNYSISFRSKELRLWKCMIIFTAIGRGIELTFSRPVQQRPDPVPHSMRQMLCDRIDWDDELGSNPELRCEDAGERDKPRGGLYRRPVGPYSNLRGLRENPEGALQAAATGKLYRETNKVRAWHEDDRLPWLSAWRGSIRSSGREHGEILFRLRQEISTFRVEKVCAAPRRKFI</sequence>
<protein>
    <submittedName>
        <fullName evidence="2">Uncharacterized protein</fullName>
    </submittedName>
</protein>
<name>A0AAV4CEK6_9GAST</name>
<reference evidence="2 3" key="1">
    <citation type="journal article" date="2021" name="Elife">
        <title>Chloroplast acquisition without the gene transfer in kleptoplastic sea slugs, Plakobranchus ocellatus.</title>
        <authorList>
            <person name="Maeda T."/>
            <person name="Takahashi S."/>
            <person name="Yoshida T."/>
            <person name="Shimamura S."/>
            <person name="Takaki Y."/>
            <person name="Nagai Y."/>
            <person name="Toyoda A."/>
            <person name="Suzuki Y."/>
            <person name="Arimoto A."/>
            <person name="Ishii H."/>
            <person name="Satoh N."/>
            <person name="Nishiyama T."/>
            <person name="Hasebe M."/>
            <person name="Maruyama T."/>
            <person name="Minagawa J."/>
            <person name="Obokata J."/>
            <person name="Shigenobu S."/>
        </authorList>
    </citation>
    <scope>NUCLEOTIDE SEQUENCE [LARGE SCALE GENOMIC DNA]</scope>
</reference>
<evidence type="ECO:0000256" key="1">
    <source>
        <dbReference type="SAM" id="MobiDB-lite"/>
    </source>
</evidence>
<evidence type="ECO:0000313" key="2">
    <source>
        <dbReference type="EMBL" id="GFO30368.1"/>
    </source>
</evidence>
<dbReference type="Proteomes" id="UP000735302">
    <property type="component" value="Unassembled WGS sequence"/>
</dbReference>
<gene>
    <name evidence="2" type="ORF">PoB_005687300</name>
</gene>
<feature type="region of interest" description="Disordered" evidence="1">
    <location>
        <begin position="68"/>
        <end position="88"/>
    </location>
</feature>
<comment type="caution">
    <text evidence="2">The sequence shown here is derived from an EMBL/GenBank/DDBJ whole genome shotgun (WGS) entry which is preliminary data.</text>
</comment>
<dbReference type="AlphaFoldDB" id="A0AAV4CEK6"/>
<proteinExistence type="predicted"/>
<keyword evidence="3" id="KW-1185">Reference proteome</keyword>